<proteinExistence type="predicted"/>
<protein>
    <submittedName>
        <fullName evidence="3">Uncharacterized protein LOC117643496</fullName>
    </submittedName>
</protein>
<dbReference type="CDD" id="cd23992">
    <property type="entry name" value="PBP_GOBP"/>
    <property type="match status" value="1"/>
</dbReference>
<evidence type="ECO:0000313" key="2">
    <source>
        <dbReference type="Proteomes" id="UP000515158"/>
    </source>
</evidence>
<feature type="signal peptide" evidence="1">
    <location>
        <begin position="1"/>
        <end position="22"/>
    </location>
</feature>
<evidence type="ECO:0000256" key="1">
    <source>
        <dbReference type="SAM" id="SignalP"/>
    </source>
</evidence>
<dbReference type="InterPro" id="IPR006170">
    <property type="entry name" value="PBP/GOBP"/>
</dbReference>
<dbReference type="Pfam" id="PF01395">
    <property type="entry name" value="PBP_GOBP"/>
    <property type="match status" value="1"/>
</dbReference>
<feature type="chain" id="PRO_5028064271" evidence="1">
    <location>
        <begin position="23"/>
        <end position="158"/>
    </location>
</feature>
<accession>A0A6P8YVZ4</accession>
<name>A0A6P8YVZ4_THRPL</name>
<organism evidence="3">
    <name type="scientific">Thrips palmi</name>
    <name type="common">Melon thrips</name>
    <dbReference type="NCBI Taxonomy" id="161013"/>
    <lineage>
        <taxon>Eukaryota</taxon>
        <taxon>Metazoa</taxon>
        <taxon>Ecdysozoa</taxon>
        <taxon>Arthropoda</taxon>
        <taxon>Hexapoda</taxon>
        <taxon>Insecta</taxon>
        <taxon>Pterygota</taxon>
        <taxon>Neoptera</taxon>
        <taxon>Paraneoptera</taxon>
        <taxon>Thysanoptera</taxon>
        <taxon>Terebrantia</taxon>
        <taxon>Thripoidea</taxon>
        <taxon>Thripidae</taxon>
        <taxon>Thrips</taxon>
    </lineage>
</organism>
<keyword evidence="2" id="KW-1185">Reference proteome</keyword>
<dbReference type="GeneID" id="117643496"/>
<dbReference type="OrthoDB" id="6594512at2759"/>
<dbReference type="RefSeq" id="XP_034238312.1">
    <property type="nucleotide sequence ID" value="XM_034382421.1"/>
</dbReference>
<dbReference type="Proteomes" id="UP000515158">
    <property type="component" value="Unplaced"/>
</dbReference>
<keyword evidence="1" id="KW-0732">Signal</keyword>
<dbReference type="GO" id="GO:0005549">
    <property type="term" value="F:odorant binding"/>
    <property type="evidence" value="ECO:0007669"/>
    <property type="project" value="InterPro"/>
</dbReference>
<reference evidence="3" key="1">
    <citation type="submission" date="2025-08" db="UniProtKB">
        <authorList>
            <consortium name="RefSeq"/>
        </authorList>
    </citation>
    <scope>IDENTIFICATION</scope>
    <source>
        <tissue evidence="3">Total insect</tissue>
    </source>
</reference>
<dbReference type="InParanoid" id="A0A6P8YVZ4"/>
<dbReference type="Gene3D" id="1.10.238.20">
    <property type="entry name" value="Pheromone/general odorant binding protein domain"/>
    <property type="match status" value="1"/>
</dbReference>
<dbReference type="AlphaFoldDB" id="A0A6P8YVZ4"/>
<dbReference type="SUPFAM" id="SSF47565">
    <property type="entry name" value="Insect pheromone/odorant-binding proteins"/>
    <property type="match status" value="1"/>
</dbReference>
<dbReference type="KEGG" id="tpal:117643496"/>
<evidence type="ECO:0000313" key="3">
    <source>
        <dbReference type="RefSeq" id="XP_034238312.1"/>
    </source>
</evidence>
<dbReference type="InterPro" id="IPR036728">
    <property type="entry name" value="PBP_GOBP_sf"/>
</dbReference>
<gene>
    <name evidence="3" type="primary">LOC117643496</name>
</gene>
<sequence length="158" mass="17470">MKSCTVLAVVGVVASLAVLAQADKKGELMPRYIKHTLDCVKELKIDTAVCKEMMKEGNDNSQAKYDPCKCVVACVAKKAKVMTDAGEADMEKFTAAVDEFEIKEWSAEWVRVKPICEPAIKGKKDCVLGYDFFTCGYKESEIFRDVIKKFMGAMDGSS</sequence>